<dbReference type="InterPro" id="IPR001214">
    <property type="entry name" value="SET_dom"/>
</dbReference>
<dbReference type="GO" id="GO:0005634">
    <property type="term" value="C:nucleus"/>
    <property type="evidence" value="ECO:0007669"/>
    <property type="project" value="TreeGrafter"/>
</dbReference>
<dbReference type="Proteomes" id="UP000007431">
    <property type="component" value="Unassembled WGS sequence"/>
</dbReference>
<sequence>MAPELLRRRPPPWMSIPTKAHGSSLSISFKTDPFLITLPRAVDPHGTCLALLARATYKDLISQPSYPRPVLRPPSILHRVAPAAGAGLGVFAVHDLGAGELVFSERPLLVVPTSVTECEWEACAARLPPAALGALVALADVDPRGGGRPAARRIRTNGVRVPSLCDSGTDYLAVGALSARSPGSGADLRCGTPDSCAPNAVLRFDSRALTLELRVLRDVRAGDELRVSYVDAGLPLAARRAALAPWRFACDCSCCASGDAGDTLRARIRVPDLRFISSPAVGIQRCVLQLMQLERAGLEVLGAYGTCLGLLAGLYGRIGDRRKAKEYKRKTDAWTYASDYAVVGPARTDGDFGATILREGAWAGLKSTHCSLARRMNGGRVKSSATQGKQIIVGSARSTSRK</sequence>
<dbReference type="EMBL" id="GL377305">
    <property type="protein sequence ID" value="EFI98153.1"/>
    <property type="molecule type" value="Genomic_DNA"/>
</dbReference>
<gene>
    <name evidence="3" type="ORF">SCHCODRAFT_233851</name>
</gene>
<name>D8Q2M8_SCHCM</name>
<keyword evidence="1" id="KW-0472">Membrane</keyword>
<dbReference type="InParanoid" id="D8Q2M8"/>
<dbReference type="AlphaFoldDB" id="D8Q2M8"/>
<accession>D8Q2M8</accession>
<dbReference type="PROSITE" id="PS50280">
    <property type="entry name" value="SET"/>
    <property type="match status" value="1"/>
</dbReference>
<dbReference type="InterPro" id="IPR050869">
    <property type="entry name" value="H3K4_H4K5_MeTrfase"/>
</dbReference>
<evidence type="ECO:0000256" key="1">
    <source>
        <dbReference type="SAM" id="Phobius"/>
    </source>
</evidence>
<dbReference type="InterPro" id="IPR046341">
    <property type="entry name" value="SET_dom_sf"/>
</dbReference>
<dbReference type="HOGENOM" id="CLU_028281_2_1_1"/>
<evidence type="ECO:0000313" key="3">
    <source>
        <dbReference type="EMBL" id="EFI98153.1"/>
    </source>
</evidence>
<organism evidence="4">
    <name type="scientific">Schizophyllum commune (strain H4-8 / FGSC 9210)</name>
    <name type="common">Split gill fungus</name>
    <dbReference type="NCBI Taxonomy" id="578458"/>
    <lineage>
        <taxon>Eukaryota</taxon>
        <taxon>Fungi</taxon>
        <taxon>Dikarya</taxon>
        <taxon>Basidiomycota</taxon>
        <taxon>Agaricomycotina</taxon>
        <taxon>Agaricomycetes</taxon>
        <taxon>Agaricomycetidae</taxon>
        <taxon>Agaricales</taxon>
        <taxon>Schizophyllaceae</taxon>
        <taxon>Schizophyllum</taxon>
    </lineage>
</organism>
<protein>
    <recommendedName>
        <fullName evidence="2">SET domain-containing protein</fullName>
    </recommendedName>
</protein>
<dbReference type="SUPFAM" id="SSF82199">
    <property type="entry name" value="SET domain"/>
    <property type="match status" value="1"/>
</dbReference>
<feature type="transmembrane region" description="Helical" evidence="1">
    <location>
        <begin position="296"/>
        <end position="315"/>
    </location>
</feature>
<evidence type="ECO:0000259" key="2">
    <source>
        <dbReference type="PROSITE" id="PS50280"/>
    </source>
</evidence>
<dbReference type="PANTHER" id="PTHR12197:SF251">
    <property type="entry name" value="EG:BACR7C10.4 PROTEIN"/>
    <property type="match status" value="1"/>
</dbReference>
<feature type="domain" description="SET" evidence="2">
    <location>
        <begin position="73"/>
        <end position="230"/>
    </location>
</feature>
<dbReference type="PANTHER" id="PTHR12197">
    <property type="entry name" value="HISTONE-LYSINE N-METHYLTRANSFERASE SMYD"/>
    <property type="match status" value="1"/>
</dbReference>
<dbReference type="VEuPathDB" id="FungiDB:SCHCODRAFT_02617198"/>
<dbReference type="Gene3D" id="2.170.270.10">
    <property type="entry name" value="SET domain"/>
    <property type="match status" value="1"/>
</dbReference>
<evidence type="ECO:0000313" key="4">
    <source>
        <dbReference type="Proteomes" id="UP000007431"/>
    </source>
</evidence>
<keyword evidence="1" id="KW-0812">Transmembrane</keyword>
<reference evidence="3 4" key="1">
    <citation type="journal article" date="2010" name="Nat. Biotechnol.">
        <title>Genome sequence of the model mushroom Schizophyllum commune.</title>
        <authorList>
            <person name="Ohm R.A."/>
            <person name="de Jong J.F."/>
            <person name="Lugones L.G."/>
            <person name="Aerts A."/>
            <person name="Kothe E."/>
            <person name="Stajich J.E."/>
            <person name="de Vries R.P."/>
            <person name="Record E."/>
            <person name="Levasseur A."/>
            <person name="Baker S.E."/>
            <person name="Bartholomew K.A."/>
            <person name="Coutinho P.M."/>
            <person name="Erdmann S."/>
            <person name="Fowler T.J."/>
            <person name="Gathman A.C."/>
            <person name="Lombard V."/>
            <person name="Henrissat B."/>
            <person name="Knabe N."/>
            <person name="Kuees U."/>
            <person name="Lilly W.W."/>
            <person name="Lindquist E."/>
            <person name="Lucas S."/>
            <person name="Magnuson J.K."/>
            <person name="Piumi F."/>
            <person name="Raudaskoski M."/>
            <person name="Salamov A."/>
            <person name="Schmutz J."/>
            <person name="Schwarze F.W.M.R."/>
            <person name="vanKuyk P.A."/>
            <person name="Horton J.S."/>
            <person name="Grigoriev I.V."/>
            <person name="Woesten H.A.B."/>
        </authorList>
    </citation>
    <scope>NUCLEOTIDE SEQUENCE [LARGE SCALE GENOMIC DNA]</scope>
    <source>
        <strain evidence="4">H4-8 / FGSC 9210</strain>
    </source>
</reference>
<keyword evidence="1" id="KW-1133">Transmembrane helix</keyword>
<dbReference type="Pfam" id="PF00856">
    <property type="entry name" value="SET"/>
    <property type="match status" value="1"/>
</dbReference>
<keyword evidence="4" id="KW-1185">Reference proteome</keyword>
<proteinExistence type="predicted"/>